<dbReference type="STRING" id="1314790.A0A1Y1Z4C5"/>
<gene>
    <name evidence="10" type="ORF">K493DRAFT_404446</name>
</gene>
<comment type="caution">
    <text evidence="10">The sequence shown here is derived from an EMBL/GenBank/DDBJ whole genome shotgun (WGS) entry which is preliminary data.</text>
</comment>
<dbReference type="PROSITE" id="PS00410">
    <property type="entry name" value="G_DYNAMIN_1"/>
    <property type="match status" value="1"/>
</dbReference>
<feature type="domain" description="Dynamin-type G" evidence="9">
    <location>
        <begin position="133"/>
        <end position="399"/>
    </location>
</feature>
<evidence type="ECO:0000259" key="9">
    <source>
        <dbReference type="PROSITE" id="PS51718"/>
    </source>
</evidence>
<dbReference type="EC" id="3.6.5.5" evidence="1"/>
<dbReference type="InterPro" id="IPR019762">
    <property type="entry name" value="Dynamin_GTPase_CS"/>
</dbReference>
<dbReference type="FunCoup" id="A0A1Y1Z4C5">
    <property type="interactions" value="38"/>
</dbReference>
<feature type="domain" description="GED" evidence="8">
    <location>
        <begin position="687"/>
        <end position="780"/>
    </location>
</feature>
<dbReference type="GO" id="GO:0005874">
    <property type="term" value="C:microtubule"/>
    <property type="evidence" value="ECO:0007669"/>
    <property type="project" value="TreeGrafter"/>
</dbReference>
<dbReference type="PRINTS" id="PR00195">
    <property type="entry name" value="DYNAMIN"/>
</dbReference>
<accession>A0A1Y1Z4C5</accession>
<dbReference type="GO" id="GO:0031623">
    <property type="term" value="P:receptor internalization"/>
    <property type="evidence" value="ECO:0007669"/>
    <property type="project" value="TreeGrafter"/>
</dbReference>
<organism evidence="10 11">
    <name type="scientific">Basidiobolus meristosporus CBS 931.73</name>
    <dbReference type="NCBI Taxonomy" id="1314790"/>
    <lineage>
        <taxon>Eukaryota</taxon>
        <taxon>Fungi</taxon>
        <taxon>Fungi incertae sedis</taxon>
        <taxon>Zoopagomycota</taxon>
        <taxon>Entomophthoromycotina</taxon>
        <taxon>Basidiobolomycetes</taxon>
        <taxon>Basidiobolales</taxon>
        <taxon>Basidiobolaceae</taxon>
        <taxon>Basidiobolus</taxon>
    </lineage>
</organism>
<keyword evidence="3" id="KW-0378">Hydrolase</keyword>
<evidence type="ECO:0000313" key="10">
    <source>
        <dbReference type="EMBL" id="ORY05089.1"/>
    </source>
</evidence>
<feature type="region of interest" description="Disordered" evidence="7">
    <location>
        <begin position="45"/>
        <end position="80"/>
    </location>
</feature>
<dbReference type="PANTHER" id="PTHR11566:SF212">
    <property type="entry name" value="DYNAMIN"/>
    <property type="match status" value="1"/>
</dbReference>
<dbReference type="GO" id="GO:0008017">
    <property type="term" value="F:microtubule binding"/>
    <property type="evidence" value="ECO:0007669"/>
    <property type="project" value="TreeGrafter"/>
</dbReference>
<evidence type="ECO:0000256" key="4">
    <source>
        <dbReference type="ARBA" id="ARBA00023134"/>
    </source>
</evidence>
<feature type="compositionally biased region" description="Pro residues" evidence="7">
    <location>
        <begin position="60"/>
        <end position="80"/>
    </location>
</feature>
<dbReference type="CDD" id="cd08771">
    <property type="entry name" value="DLP_1"/>
    <property type="match status" value="1"/>
</dbReference>
<dbReference type="InterPro" id="IPR000375">
    <property type="entry name" value="Dynamin_stalk"/>
</dbReference>
<dbReference type="SMART" id="SM00053">
    <property type="entry name" value="DYNc"/>
    <property type="match status" value="1"/>
</dbReference>
<dbReference type="OrthoDB" id="5061070at2759"/>
<dbReference type="InterPro" id="IPR045063">
    <property type="entry name" value="Dynamin_N"/>
</dbReference>
<dbReference type="InterPro" id="IPR027417">
    <property type="entry name" value="P-loop_NTPase"/>
</dbReference>
<dbReference type="PANTHER" id="PTHR11566">
    <property type="entry name" value="DYNAMIN"/>
    <property type="match status" value="1"/>
</dbReference>
<comment type="catalytic activity">
    <reaction evidence="5">
        <text>GTP + H2O = GDP + phosphate + H(+)</text>
        <dbReference type="Rhea" id="RHEA:19669"/>
        <dbReference type="ChEBI" id="CHEBI:15377"/>
        <dbReference type="ChEBI" id="CHEBI:15378"/>
        <dbReference type="ChEBI" id="CHEBI:37565"/>
        <dbReference type="ChEBI" id="CHEBI:43474"/>
        <dbReference type="ChEBI" id="CHEBI:58189"/>
        <dbReference type="EC" id="3.6.5.5"/>
    </reaction>
</comment>
<evidence type="ECO:0000256" key="7">
    <source>
        <dbReference type="SAM" id="MobiDB-lite"/>
    </source>
</evidence>
<dbReference type="InterPro" id="IPR001401">
    <property type="entry name" value="Dynamin_GTPase"/>
</dbReference>
<dbReference type="InterPro" id="IPR022812">
    <property type="entry name" value="Dynamin"/>
</dbReference>
<dbReference type="InParanoid" id="A0A1Y1Z4C5"/>
<dbReference type="InterPro" id="IPR030381">
    <property type="entry name" value="G_DYNAMIN_dom"/>
</dbReference>
<evidence type="ECO:0000256" key="3">
    <source>
        <dbReference type="ARBA" id="ARBA00022801"/>
    </source>
</evidence>
<evidence type="ECO:0000259" key="8">
    <source>
        <dbReference type="PROSITE" id="PS51388"/>
    </source>
</evidence>
<evidence type="ECO:0000256" key="5">
    <source>
        <dbReference type="ARBA" id="ARBA00048040"/>
    </source>
</evidence>
<dbReference type="GO" id="GO:0005737">
    <property type="term" value="C:cytoplasm"/>
    <property type="evidence" value="ECO:0007669"/>
    <property type="project" value="TreeGrafter"/>
</dbReference>
<dbReference type="Pfam" id="PF01031">
    <property type="entry name" value="Dynamin_M"/>
    <property type="match status" value="1"/>
</dbReference>
<reference evidence="10 11" key="1">
    <citation type="submission" date="2016-07" db="EMBL/GenBank/DDBJ databases">
        <title>Pervasive Adenine N6-methylation of Active Genes in Fungi.</title>
        <authorList>
            <consortium name="DOE Joint Genome Institute"/>
            <person name="Mondo S.J."/>
            <person name="Dannebaum R.O."/>
            <person name="Kuo R.C."/>
            <person name="Labutti K."/>
            <person name="Haridas S."/>
            <person name="Kuo A."/>
            <person name="Salamov A."/>
            <person name="Ahrendt S.R."/>
            <person name="Lipzen A."/>
            <person name="Sullivan W."/>
            <person name="Andreopoulos W.B."/>
            <person name="Clum A."/>
            <person name="Lindquist E."/>
            <person name="Daum C."/>
            <person name="Ramamoorthy G.K."/>
            <person name="Gryganskyi A."/>
            <person name="Culley D."/>
            <person name="Magnuson J.K."/>
            <person name="James T.Y."/>
            <person name="O'Malley M.A."/>
            <person name="Stajich J.E."/>
            <person name="Spatafora J.W."/>
            <person name="Visel A."/>
            <person name="Grigoriev I.V."/>
        </authorList>
    </citation>
    <scope>NUCLEOTIDE SEQUENCE [LARGE SCALE GENOMIC DNA]</scope>
    <source>
        <strain evidence="10 11">CBS 931.73</strain>
    </source>
</reference>
<keyword evidence="4 6" id="KW-0342">GTP-binding</keyword>
<dbReference type="GO" id="GO:0005886">
    <property type="term" value="C:plasma membrane"/>
    <property type="evidence" value="ECO:0007669"/>
    <property type="project" value="TreeGrafter"/>
</dbReference>
<dbReference type="Gene3D" id="3.40.50.300">
    <property type="entry name" value="P-loop containing nucleotide triphosphate hydrolases"/>
    <property type="match status" value="1"/>
</dbReference>
<dbReference type="AlphaFoldDB" id="A0A1Y1Z4C5"/>
<dbReference type="Pfam" id="PF24550">
    <property type="entry name" value="LIS_MGM1"/>
    <property type="match status" value="1"/>
</dbReference>
<dbReference type="InterPro" id="IPR020850">
    <property type="entry name" value="GED_dom"/>
</dbReference>
<proteinExistence type="inferred from homology"/>
<name>A0A1Y1Z4C5_9FUNG</name>
<evidence type="ECO:0000313" key="11">
    <source>
        <dbReference type="Proteomes" id="UP000193498"/>
    </source>
</evidence>
<evidence type="ECO:0000256" key="1">
    <source>
        <dbReference type="ARBA" id="ARBA00011980"/>
    </source>
</evidence>
<protein>
    <recommendedName>
        <fullName evidence="1">dynamin GTPase</fullName>
        <ecNumber evidence="1">3.6.5.5</ecNumber>
    </recommendedName>
</protein>
<dbReference type="GO" id="GO:0003924">
    <property type="term" value="F:GTPase activity"/>
    <property type="evidence" value="ECO:0007669"/>
    <property type="project" value="InterPro"/>
</dbReference>
<comment type="similarity">
    <text evidence="6">Belongs to the TRAFAC class dynamin-like GTPase superfamily. Dynamin/Fzo/YdjA family.</text>
</comment>
<dbReference type="Pfam" id="PF00350">
    <property type="entry name" value="Dynamin_N"/>
    <property type="match status" value="1"/>
</dbReference>
<dbReference type="Proteomes" id="UP000193498">
    <property type="component" value="Unassembled WGS sequence"/>
</dbReference>
<keyword evidence="2 6" id="KW-0547">Nucleotide-binding</keyword>
<dbReference type="PROSITE" id="PS51388">
    <property type="entry name" value="GED"/>
    <property type="match status" value="1"/>
</dbReference>
<dbReference type="PROSITE" id="PS51718">
    <property type="entry name" value="G_DYNAMIN_2"/>
    <property type="match status" value="1"/>
</dbReference>
<dbReference type="InterPro" id="IPR056495">
    <property type="entry name" value="LIS_MGM1"/>
</dbReference>
<dbReference type="SUPFAM" id="SSF52540">
    <property type="entry name" value="P-loop containing nucleoside triphosphate hydrolases"/>
    <property type="match status" value="1"/>
</dbReference>
<evidence type="ECO:0000256" key="2">
    <source>
        <dbReference type="ARBA" id="ARBA00022741"/>
    </source>
</evidence>
<keyword evidence="11" id="KW-1185">Reference proteome</keyword>
<sequence length="787" mass="88826">MVPDWMLDGVSKIGSLYGSAKEKGLPEVGLADFFSNLFVTDENALYKPDTSDPPEVSTPVPVPVSAPTPAPAPEPPIPVQVPAPAPVKVLPVKEAQKKERKPQPPQIQPNELTLLTKKLIEIRNLLKGIDGVGIQLPSIVVIGSQSSGKSSVLESIVGREFLPKGNNMVTRRPLELTLIHTPDSNEEYGEFPQLGMSKVEDFQQIQQTLTDLNLSVPDSECVSNEPIELRIHSPNVPDLTLVDLPGYIQVHNIHQPTELKQKIFELCETYIQEPNIILAVCPADVDLANSEALLSSRRVDPLGIRTIGVITKMDLIAPEDGVGLLHNREYPLNLGYMGVVCSKGQQKSEENTSKAIIQYNDAFFSSHLAYRANGSSLGIGSLRKKLMSVLEKYMGENLDALIDQIRMELEETRYQYKVQYNDRKLTPESYLAETLDSLKFQFKEFSGKIGKPEIRAQLRQLLEQRVMDICAQMYWSEPNISRLTKKTMDDPEWVDRLGACTSMLTKSGLGRVGTQMITDMLMSNVERIANAEPFNHHPDAQKNVLRFSEEILQSKYSITVDQVENTIKPYKYEVDSTQDEWDDAVKRAASWIEKEIAMCEHVLRHIKKTVGKARLRSAIEHLLDAEKEEARLGKSGDPAADQEMSILRGHHNPRLLEIAKEAVYLKQRAMLLKFRLSTTKSKSCRSAENRAMCPEVFLSLVSEKLVYTASMFIHIELLNEFLFQFPRELDNLLYYGLDRGKILEFAKQNPQVMKQLNLAERQFTLEEILEKLNYLTLFRQESTQPAL</sequence>
<dbReference type="EMBL" id="MCFE01000028">
    <property type="protein sequence ID" value="ORY05089.1"/>
    <property type="molecule type" value="Genomic_DNA"/>
</dbReference>
<evidence type="ECO:0000256" key="6">
    <source>
        <dbReference type="RuleBase" id="RU003932"/>
    </source>
</evidence>
<dbReference type="GO" id="GO:0005525">
    <property type="term" value="F:GTP binding"/>
    <property type="evidence" value="ECO:0007669"/>
    <property type="project" value="UniProtKB-KW"/>
</dbReference>